<evidence type="ECO:0000259" key="6">
    <source>
        <dbReference type="Pfam" id="PF05699"/>
    </source>
</evidence>
<organism evidence="7 8">
    <name type="scientific">Arabidopsis thaliana x Arabidopsis arenosa</name>
    <dbReference type="NCBI Taxonomy" id="1240361"/>
    <lineage>
        <taxon>Eukaryota</taxon>
        <taxon>Viridiplantae</taxon>
        <taxon>Streptophyta</taxon>
        <taxon>Embryophyta</taxon>
        <taxon>Tracheophyta</taxon>
        <taxon>Spermatophyta</taxon>
        <taxon>Magnoliopsida</taxon>
        <taxon>eudicotyledons</taxon>
        <taxon>Gunneridae</taxon>
        <taxon>Pentapetalae</taxon>
        <taxon>rosids</taxon>
        <taxon>malvids</taxon>
        <taxon>Brassicales</taxon>
        <taxon>Brassicaceae</taxon>
        <taxon>Camelineae</taxon>
        <taxon>Arabidopsis</taxon>
    </lineage>
</organism>
<dbReference type="GO" id="GO:0005634">
    <property type="term" value="C:nucleus"/>
    <property type="evidence" value="ECO:0007669"/>
    <property type="project" value="UniProtKB-SubCell"/>
</dbReference>
<dbReference type="GO" id="GO:0008270">
    <property type="term" value="F:zinc ion binding"/>
    <property type="evidence" value="ECO:0007669"/>
    <property type="project" value="UniProtKB-KW"/>
</dbReference>
<comment type="caution">
    <text evidence="7">The sequence shown here is derived from an EMBL/GenBank/DDBJ whole genome shotgun (WGS) entry which is preliminary data.</text>
</comment>
<name>A0A8T1XNQ8_9BRAS</name>
<keyword evidence="5" id="KW-0539">Nucleus</keyword>
<evidence type="ECO:0000313" key="8">
    <source>
        <dbReference type="Proteomes" id="UP000694240"/>
    </source>
</evidence>
<dbReference type="InterPro" id="IPR052035">
    <property type="entry name" value="ZnF_BED_domain_contain"/>
</dbReference>
<evidence type="ECO:0000256" key="5">
    <source>
        <dbReference type="ARBA" id="ARBA00023242"/>
    </source>
</evidence>
<dbReference type="Proteomes" id="UP000694240">
    <property type="component" value="Chromosome 13"/>
</dbReference>
<evidence type="ECO:0000313" key="7">
    <source>
        <dbReference type="EMBL" id="KAG7535485.1"/>
    </source>
</evidence>
<feature type="domain" description="HAT C-terminal dimerisation" evidence="6">
    <location>
        <begin position="169"/>
        <end position="252"/>
    </location>
</feature>
<proteinExistence type="predicted"/>
<accession>A0A8T1XNQ8</accession>
<dbReference type="AlphaFoldDB" id="A0A8T1XNQ8"/>
<evidence type="ECO:0000256" key="2">
    <source>
        <dbReference type="ARBA" id="ARBA00022723"/>
    </source>
</evidence>
<keyword evidence="2" id="KW-0479">Metal-binding</keyword>
<gene>
    <name evidence="7" type="ORF">ISN45_Aa08g029150</name>
</gene>
<comment type="subcellular location">
    <subcellularLocation>
        <location evidence="1">Nucleus</location>
    </subcellularLocation>
</comment>
<evidence type="ECO:0000256" key="3">
    <source>
        <dbReference type="ARBA" id="ARBA00022771"/>
    </source>
</evidence>
<dbReference type="PANTHER" id="PTHR46481:SF10">
    <property type="entry name" value="ZINC FINGER BED DOMAIN-CONTAINING PROTEIN 39"/>
    <property type="match status" value="1"/>
</dbReference>
<evidence type="ECO:0000256" key="1">
    <source>
        <dbReference type="ARBA" id="ARBA00004123"/>
    </source>
</evidence>
<dbReference type="GO" id="GO:0046983">
    <property type="term" value="F:protein dimerization activity"/>
    <property type="evidence" value="ECO:0007669"/>
    <property type="project" value="InterPro"/>
</dbReference>
<sequence>MPKKVDRPVYDQKIDREMVSEVIIYHDLPFRYVEYEKVRARDKYLNPDYQPICRQTAAADVFVRYEVEKEKLKELFAKHRVLDPRLKVKMLEVAYQKVDPTTSALKIKELEKNLEMIFKAYQTSSPGVSGTTNPHDLLSESPLEDDFDNDLFELERSIEAGVNNTKSHLDIYLAEPRLEWKAFPNLDVLRYWKDNQHRLGDLALMAIDILSIPITTVSSESAFSIGSRVLTPYRNRLLPQNVRALLCTRNWLRGFAEYEGTVEDNDDTTL</sequence>
<dbReference type="Pfam" id="PF05699">
    <property type="entry name" value="Dimer_Tnp_hAT"/>
    <property type="match status" value="1"/>
</dbReference>
<keyword evidence="3" id="KW-0863">Zinc-finger</keyword>
<dbReference type="PANTHER" id="PTHR46481">
    <property type="entry name" value="ZINC FINGER BED DOMAIN-CONTAINING PROTEIN 4"/>
    <property type="match status" value="1"/>
</dbReference>
<dbReference type="EMBL" id="JAEFBK010000013">
    <property type="protein sequence ID" value="KAG7535485.1"/>
    <property type="molecule type" value="Genomic_DNA"/>
</dbReference>
<keyword evidence="4" id="KW-0862">Zinc</keyword>
<dbReference type="InterPro" id="IPR008906">
    <property type="entry name" value="HATC_C_dom"/>
</dbReference>
<evidence type="ECO:0000256" key="4">
    <source>
        <dbReference type="ARBA" id="ARBA00022833"/>
    </source>
</evidence>
<protein>
    <submittedName>
        <fullName evidence="7">Ribonuclease H-like superfamily</fullName>
    </submittedName>
</protein>
<reference evidence="7 8" key="1">
    <citation type="submission" date="2020-12" db="EMBL/GenBank/DDBJ databases">
        <title>Concerted genomic and epigenomic changes stabilize Arabidopsis allopolyploids.</title>
        <authorList>
            <person name="Chen Z."/>
        </authorList>
    </citation>
    <scope>NUCLEOTIDE SEQUENCE [LARGE SCALE GENOMIC DNA]</scope>
    <source>
        <strain evidence="7">Allo738</strain>
        <tissue evidence="7">Leaf</tissue>
    </source>
</reference>
<keyword evidence="8" id="KW-1185">Reference proteome</keyword>